<keyword evidence="2" id="KW-1185">Reference proteome</keyword>
<evidence type="ECO:0000313" key="2">
    <source>
        <dbReference type="Proteomes" id="UP000800038"/>
    </source>
</evidence>
<dbReference type="InterPro" id="IPR038883">
    <property type="entry name" value="AN11006-like"/>
</dbReference>
<dbReference type="AlphaFoldDB" id="A0A6A5SN55"/>
<dbReference type="OrthoDB" id="3650679at2759"/>
<organism evidence="1 2">
    <name type="scientific">Clathrospora elynae</name>
    <dbReference type="NCBI Taxonomy" id="706981"/>
    <lineage>
        <taxon>Eukaryota</taxon>
        <taxon>Fungi</taxon>
        <taxon>Dikarya</taxon>
        <taxon>Ascomycota</taxon>
        <taxon>Pezizomycotina</taxon>
        <taxon>Dothideomycetes</taxon>
        <taxon>Pleosporomycetidae</taxon>
        <taxon>Pleosporales</taxon>
        <taxon>Diademaceae</taxon>
        <taxon>Clathrospora</taxon>
    </lineage>
</organism>
<dbReference type="PANTHER" id="PTHR42085">
    <property type="entry name" value="F-BOX DOMAIN-CONTAINING PROTEIN"/>
    <property type="match status" value="1"/>
</dbReference>
<dbReference type="EMBL" id="ML976053">
    <property type="protein sequence ID" value="KAF1941084.1"/>
    <property type="molecule type" value="Genomic_DNA"/>
</dbReference>
<evidence type="ECO:0008006" key="3">
    <source>
        <dbReference type="Google" id="ProtNLM"/>
    </source>
</evidence>
<gene>
    <name evidence="1" type="ORF">EJ02DRAFT_435122</name>
</gene>
<reference evidence="1" key="1">
    <citation type="journal article" date="2020" name="Stud. Mycol.">
        <title>101 Dothideomycetes genomes: a test case for predicting lifestyles and emergence of pathogens.</title>
        <authorList>
            <person name="Haridas S."/>
            <person name="Albert R."/>
            <person name="Binder M."/>
            <person name="Bloem J."/>
            <person name="Labutti K."/>
            <person name="Salamov A."/>
            <person name="Andreopoulos B."/>
            <person name="Baker S."/>
            <person name="Barry K."/>
            <person name="Bills G."/>
            <person name="Bluhm B."/>
            <person name="Cannon C."/>
            <person name="Castanera R."/>
            <person name="Culley D."/>
            <person name="Daum C."/>
            <person name="Ezra D."/>
            <person name="Gonzalez J."/>
            <person name="Henrissat B."/>
            <person name="Kuo A."/>
            <person name="Liang C."/>
            <person name="Lipzen A."/>
            <person name="Lutzoni F."/>
            <person name="Magnuson J."/>
            <person name="Mondo S."/>
            <person name="Nolan M."/>
            <person name="Ohm R."/>
            <person name="Pangilinan J."/>
            <person name="Park H.-J."/>
            <person name="Ramirez L."/>
            <person name="Alfaro M."/>
            <person name="Sun H."/>
            <person name="Tritt A."/>
            <person name="Yoshinaga Y."/>
            <person name="Zwiers L.-H."/>
            <person name="Turgeon B."/>
            <person name="Goodwin S."/>
            <person name="Spatafora J."/>
            <person name="Crous P."/>
            <person name="Grigoriev I."/>
        </authorList>
    </citation>
    <scope>NUCLEOTIDE SEQUENCE</scope>
    <source>
        <strain evidence="1">CBS 161.51</strain>
    </source>
</reference>
<name>A0A6A5SN55_9PLEO</name>
<dbReference type="PANTHER" id="PTHR42085:SF1">
    <property type="entry name" value="F-BOX DOMAIN-CONTAINING PROTEIN"/>
    <property type="match status" value="1"/>
</dbReference>
<accession>A0A6A5SN55</accession>
<evidence type="ECO:0000313" key="1">
    <source>
        <dbReference type="EMBL" id="KAF1941084.1"/>
    </source>
</evidence>
<proteinExistence type="predicted"/>
<protein>
    <recommendedName>
        <fullName evidence="3">F-box domain-containing protein</fullName>
    </recommendedName>
</protein>
<sequence length="249" mass="28490">MMFPFLRLPAELRNQIYEYAALNGDQPFVLRKVRDRPHGDGSKQRANLLAINKQVRAEYFSIYFSIATVAIYWSDLLEFQQDFCVSSNANASVLPNKMSIYMEPARAVPGPPLDILPLLTMRARQHGPSIIKAAMNAMNATNADNNLTALRCFIDYLSMRNILEFDKSVWLSLLRRRAFIGVYLRAEAWFCISSTQVRLRGVKSELSAKEMAQVTECFRGWGFDPTVTIMDWIPRAGRKGRETLELVHF</sequence>
<dbReference type="Proteomes" id="UP000800038">
    <property type="component" value="Unassembled WGS sequence"/>
</dbReference>